<gene>
    <name evidence="2" type="ORF">GCM10009737_00870</name>
</gene>
<protein>
    <submittedName>
        <fullName evidence="2">Uncharacterized protein</fullName>
    </submittedName>
</protein>
<sequence length="123" mass="11560">MRATSTAHGEWGSQAYVASPVTVVRRGDVVGGLDAARSLALAGCSTTSGGGSTTSRVGGLDAARSLALAGCSTTSRVGGLDAARSLALAGCSTTSGGGSTTSGTTVRGGVTGARVGRGGRGGG</sequence>
<evidence type="ECO:0000256" key="1">
    <source>
        <dbReference type="SAM" id="MobiDB-lite"/>
    </source>
</evidence>
<accession>A0ABP5A562</accession>
<reference evidence="3" key="1">
    <citation type="journal article" date="2019" name="Int. J. Syst. Evol. Microbiol.">
        <title>The Global Catalogue of Microorganisms (GCM) 10K type strain sequencing project: providing services to taxonomists for standard genome sequencing and annotation.</title>
        <authorList>
            <consortium name="The Broad Institute Genomics Platform"/>
            <consortium name="The Broad Institute Genome Sequencing Center for Infectious Disease"/>
            <person name="Wu L."/>
            <person name="Ma J."/>
        </authorList>
    </citation>
    <scope>NUCLEOTIDE SEQUENCE [LARGE SCALE GENOMIC DNA]</scope>
    <source>
        <strain evidence="3">JCM 14046</strain>
    </source>
</reference>
<proteinExistence type="predicted"/>
<evidence type="ECO:0000313" key="3">
    <source>
        <dbReference type="Proteomes" id="UP001501612"/>
    </source>
</evidence>
<comment type="caution">
    <text evidence="2">The sequence shown here is derived from an EMBL/GenBank/DDBJ whole genome shotgun (WGS) entry which is preliminary data.</text>
</comment>
<organism evidence="2 3">
    <name type="scientific">Nocardioides lentus</name>
    <dbReference type="NCBI Taxonomy" id="338077"/>
    <lineage>
        <taxon>Bacteria</taxon>
        <taxon>Bacillati</taxon>
        <taxon>Actinomycetota</taxon>
        <taxon>Actinomycetes</taxon>
        <taxon>Propionibacteriales</taxon>
        <taxon>Nocardioidaceae</taxon>
        <taxon>Nocardioides</taxon>
    </lineage>
</organism>
<feature type="region of interest" description="Disordered" evidence="1">
    <location>
        <begin position="92"/>
        <end position="123"/>
    </location>
</feature>
<keyword evidence="3" id="KW-1185">Reference proteome</keyword>
<name>A0ABP5A562_9ACTN</name>
<dbReference type="Proteomes" id="UP001501612">
    <property type="component" value="Unassembled WGS sequence"/>
</dbReference>
<feature type="compositionally biased region" description="Gly residues" evidence="1">
    <location>
        <begin position="109"/>
        <end position="123"/>
    </location>
</feature>
<evidence type="ECO:0000313" key="2">
    <source>
        <dbReference type="EMBL" id="GAA1904009.1"/>
    </source>
</evidence>
<dbReference type="EMBL" id="BAAAMY010000001">
    <property type="protein sequence ID" value="GAA1904009.1"/>
    <property type="molecule type" value="Genomic_DNA"/>
</dbReference>